<reference evidence="1" key="2">
    <citation type="journal article" date="2023" name="IMA Fungus">
        <title>Comparative genomic study of the Penicillium genus elucidates a diverse pangenome and 15 lateral gene transfer events.</title>
        <authorList>
            <person name="Petersen C."/>
            <person name="Sorensen T."/>
            <person name="Nielsen M.R."/>
            <person name="Sondergaard T.E."/>
            <person name="Sorensen J.L."/>
            <person name="Fitzpatrick D.A."/>
            <person name="Frisvad J.C."/>
            <person name="Nielsen K.L."/>
        </authorList>
    </citation>
    <scope>NUCLEOTIDE SEQUENCE</scope>
    <source>
        <strain evidence="1">IBT 35673</strain>
    </source>
</reference>
<dbReference type="EMBL" id="JAPZBQ010000004">
    <property type="protein sequence ID" value="KAJ5335474.1"/>
    <property type="molecule type" value="Genomic_DNA"/>
</dbReference>
<accession>A0A9W9UDX4</accession>
<dbReference type="Proteomes" id="UP001147695">
    <property type="component" value="Unassembled WGS sequence"/>
</dbReference>
<evidence type="ECO:0000313" key="1">
    <source>
        <dbReference type="EMBL" id="KAJ5335474.1"/>
    </source>
</evidence>
<name>A0A9W9UDX4_PENBR</name>
<organism evidence="1 2">
    <name type="scientific">Penicillium brevicompactum</name>
    <dbReference type="NCBI Taxonomy" id="5074"/>
    <lineage>
        <taxon>Eukaryota</taxon>
        <taxon>Fungi</taxon>
        <taxon>Dikarya</taxon>
        <taxon>Ascomycota</taxon>
        <taxon>Pezizomycotina</taxon>
        <taxon>Eurotiomycetes</taxon>
        <taxon>Eurotiomycetidae</taxon>
        <taxon>Eurotiales</taxon>
        <taxon>Aspergillaceae</taxon>
        <taxon>Penicillium</taxon>
    </lineage>
</organism>
<sequence>MASGPERWNEEIGSNIRNAEAVLIQIVGRIVDVRCDYCLAGRGIFPLCVIIDEPGFPKCCGNCLYGGKGGRCTILRHGELQTDYHAAISSGVIQPNSAARLRAEVVSSFDHLHTQHEQLSILQNRQSTAIAEHQSAAQSASTALEDVLSRVNQSLPVRRSDVVHCRNSLQATIHTASRVESTTEAVASHQNTMKEHVDNLRARFA</sequence>
<evidence type="ECO:0000313" key="2">
    <source>
        <dbReference type="Proteomes" id="UP001147695"/>
    </source>
</evidence>
<dbReference type="InterPro" id="IPR022190">
    <property type="entry name" value="DUF3716"/>
</dbReference>
<comment type="caution">
    <text evidence="1">The sequence shown here is derived from an EMBL/GenBank/DDBJ whole genome shotgun (WGS) entry which is preliminary data.</text>
</comment>
<gene>
    <name evidence="1" type="ORF">N7452_007877</name>
</gene>
<dbReference type="AlphaFoldDB" id="A0A9W9UDX4"/>
<protein>
    <submittedName>
        <fullName evidence="1">Uncharacterized protein</fullName>
    </submittedName>
</protein>
<dbReference type="Pfam" id="PF12511">
    <property type="entry name" value="DUF3716"/>
    <property type="match status" value="1"/>
</dbReference>
<proteinExistence type="predicted"/>
<reference evidence="1" key="1">
    <citation type="submission" date="2022-12" db="EMBL/GenBank/DDBJ databases">
        <authorList>
            <person name="Petersen C."/>
        </authorList>
    </citation>
    <scope>NUCLEOTIDE SEQUENCE</scope>
    <source>
        <strain evidence="1">IBT 35673</strain>
    </source>
</reference>